<dbReference type="AlphaFoldDB" id="U6G9Y1"/>
<dbReference type="PROSITE" id="PS50102">
    <property type="entry name" value="RRM"/>
    <property type="match status" value="2"/>
</dbReference>
<keyword evidence="1 2" id="KW-0694">RNA-binding</keyword>
<feature type="compositionally biased region" description="Low complexity" evidence="3">
    <location>
        <begin position="1"/>
        <end position="22"/>
    </location>
</feature>
<dbReference type="CDD" id="cd00590">
    <property type="entry name" value="RRM_SF"/>
    <property type="match status" value="1"/>
</dbReference>
<dbReference type="OMA" id="ASHTQIR"/>
<feature type="compositionally biased region" description="Basic and acidic residues" evidence="3">
    <location>
        <begin position="55"/>
        <end position="69"/>
    </location>
</feature>
<dbReference type="Proteomes" id="UP000018050">
    <property type="component" value="Unassembled WGS sequence"/>
</dbReference>
<keyword evidence="6" id="KW-1185">Reference proteome</keyword>
<dbReference type="InterPro" id="IPR012677">
    <property type="entry name" value="Nucleotide-bd_a/b_plait_sf"/>
</dbReference>
<sequence>MGESELSLSSLSGFPSLGEAKGPPAPPPVPAGAWGLRAAAAKVAAAAAAAAARSFDNDTTDKDTSKHAAEGSSSSVGECLKRIEGDTSNAATSNKAASCSNPSPPAPSPKSPSTCAEGPPLPEGDSSRSDKTGDPQQQQPQEPQQQQQQQQRPEERIEGGVVVSGSSRDSCSSVELNDVEEKREVEVCSLEGEDGDRDRDRDRGVDGGSSVGCGSGVCCIGNEIGGDDKESTEASLRDFFSPLSREQLLDLLSWAALRDRQVYLRCVERVHASPSSRRLMVRNIPFCTTDESFRAFFLSFGGVEDALIVRERDGQSRGYGFVTFSSSEGVSKCFFACPLILEGRQLHIKLAANALPSRQQTKLFVRNLHENTTAETLKQAFSCFGVLEECVVVRDAEGRSKGYGFLNFSSPLEAFKAVQMSERIIDGRVVFVHFAASSPSRGGGASNNAAAAATAAAAAAGGTTAAATAQTAAASAAAAAAAAHGGHRASSASSSAHEETLTQQRGGGGGGAGGPPPPGGPPPAGGPLSHQHPHTHKPHTPHYHRRAPLLGGPPSEAPVRGGPPGSAAGAANLSWGAHSGGPHRSPVRSIPSGWEGAPPSAAPRYEPRSRHRRHAAEHSRGPLGGGPLIGGPPVSQGRIGGGGRCLGGVGSSEGMVYGESAFRDIYGFSLSPFPFIPLPSPSMQLTDIETSLSAAAYAQLVSFPLGPFMPLPPDARQPYGSHTITK</sequence>
<dbReference type="OrthoDB" id="1875751at2759"/>
<dbReference type="InterPro" id="IPR035979">
    <property type="entry name" value="RBD_domain_sf"/>
</dbReference>
<evidence type="ECO:0000313" key="6">
    <source>
        <dbReference type="Proteomes" id="UP000018050"/>
    </source>
</evidence>
<dbReference type="InterPro" id="IPR052462">
    <property type="entry name" value="SLIRP/GR-RBP-like"/>
</dbReference>
<protein>
    <recommendedName>
        <fullName evidence="4">RRM domain-containing protein</fullName>
    </recommendedName>
</protein>
<proteinExistence type="predicted"/>
<dbReference type="InterPro" id="IPR000504">
    <property type="entry name" value="RRM_dom"/>
</dbReference>
<feature type="region of interest" description="Disordered" evidence="3">
    <location>
        <begin position="47"/>
        <end position="209"/>
    </location>
</feature>
<feature type="region of interest" description="Disordered" evidence="3">
    <location>
        <begin position="1"/>
        <end position="33"/>
    </location>
</feature>
<evidence type="ECO:0000256" key="3">
    <source>
        <dbReference type="SAM" id="MobiDB-lite"/>
    </source>
</evidence>
<feature type="compositionally biased region" description="Basic residues" evidence="3">
    <location>
        <begin position="531"/>
        <end position="547"/>
    </location>
</feature>
<feature type="compositionally biased region" description="Basic and acidic residues" evidence="3">
    <location>
        <begin position="196"/>
        <end position="205"/>
    </location>
</feature>
<evidence type="ECO:0000313" key="5">
    <source>
        <dbReference type="EMBL" id="CDI77046.1"/>
    </source>
</evidence>
<dbReference type="EMBL" id="HG670533">
    <property type="protein sequence ID" value="CDI77046.1"/>
    <property type="molecule type" value="Genomic_DNA"/>
</dbReference>
<evidence type="ECO:0000256" key="1">
    <source>
        <dbReference type="ARBA" id="ARBA00022884"/>
    </source>
</evidence>
<feature type="compositionally biased region" description="Low complexity" evidence="3">
    <location>
        <begin position="486"/>
        <end position="495"/>
    </location>
</feature>
<feature type="domain" description="RRM" evidence="4">
    <location>
        <begin position="361"/>
        <end position="437"/>
    </location>
</feature>
<accession>U6G9Y1</accession>
<organism evidence="5 6">
    <name type="scientific">Eimeria acervulina</name>
    <name type="common">Coccidian parasite</name>
    <dbReference type="NCBI Taxonomy" id="5801"/>
    <lineage>
        <taxon>Eukaryota</taxon>
        <taxon>Sar</taxon>
        <taxon>Alveolata</taxon>
        <taxon>Apicomplexa</taxon>
        <taxon>Conoidasida</taxon>
        <taxon>Coccidia</taxon>
        <taxon>Eucoccidiorida</taxon>
        <taxon>Eimeriorina</taxon>
        <taxon>Eimeriidae</taxon>
        <taxon>Eimeria</taxon>
    </lineage>
</organism>
<dbReference type="Pfam" id="PF00076">
    <property type="entry name" value="RRM_1"/>
    <property type="match status" value="2"/>
</dbReference>
<feature type="compositionally biased region" description="Low complexity" evidence="3">
    <location>
        <begin position="135"/>
        <end position="151"/>
    </location>
</feature>
<feature type="domain" description="RRM" evidence="4">
    <location>
        <begin position="277"/>
        <end position="353"/>
    </location>
</feature>
<dbReference type="GeneID" id="25270200"/>
<dbReference type="Gene3D" id="3.30.70.330">
    <property type="match status" value="2"/>
</dbReference>
<feature type="compositionally biased region" description="Low complexity" evidence="3">
    <location>
        <begin position="159"/>
        <end position="174"/>
    </location>
</feature>
<feature type="region of interest" description="Disordered" evidence="3">
    <location>
        <begin position="486"/>
        <end position="630"/>
    </location>
</feature>
<feature type="compositionally biased region" description="Low complexity" evidence="3">
    <location>
        <begin position="88"/>
        <end position="101"/>
    </location>
</feature>
<gene>
    <name evidence="5" type="ORF">EAH_00021300</name>
</gene>
<feature type="compositionally biased region" description="Pro residues" evidence="3">
    <location>
        <begin position="514"/>
        <end position="525"/>
    </location>
</feature>
<name>U6G9Y1_EIMAC</name>
<dbReference type="SUPFAM" id="SSF54928">
    <property type="entry name" value="RNA-binding domain, RBD"/>
    <property type="match status" value="2"/>
</dbReference>
<dbReference type="PANTHER" id="PTHR48027">
    <property type="entry name" value="HETEROGENEOUS NUCLEAR RIBONUCLEOPROTEIN 87F-RELATED"/>
    <property type="match status" value="1"/>
</dbReference>
<dbReference type="SMART" id="SM00360">
    <property type="entry name" value="RRM"/>
    <property type="match status" value="2"/>
</dbReference>
<evidence type="ECO:0000259" key="4">
    <source>
        <dbReference type="PROSITE" id="PS50102"/>
    </source>
</evidence>
<evidence type="ECO:0000256" key="2">
    <source>
        <dbReference type="PROSITE-ProRule" id="PRU00176"/>
    </source>
</evidence>
<reference evidence="5" key="1">
    <citation type="submission" date="2013-10" db="EMBL/GenBank/DDBJ databases">
        <title>Genomic analysis of the causative agents of coccidiosis in chickens.</title>
        <authorList>
            <person name="Reid A.J."/>
            <person name="Blake D."/>
            <person name="Billington K."/>
            <person name="Browne H."/>
            <person name="Dunn M."/>
            <person name="Hung S."/>
            <person name="Kawahara F."/>
            <person name="Miranda-Saavedra D."/>
            <person name="Mourier T."/>
            <person name="Nagra H."/>
            <person name="Otto T.D."/>
            <person name="Rawlings N."/>
            <person name="Sanchez A."/>
            <person name="Sanders M."/>
            <person name="Subramaniam C."/>
            <person name="Tay Y."/>
            <person name="Dear P."/>
            <person name="Doerig C."/>
            <person name="Gruber A."/>
            <person name="Parkinson J."/>
            <person name="Shirley M."/>
            <person name="Wan K.L."/>
            <person name="Berriman M."/>
            <person name="Tomley F."/>
            <person name="Pain A."/>
        </authorList>
    </citation>
    <scope>NUCLEOTIDE SEQUENCE [LARGE SCALE GENOMIC DNA]</scope>
    <source>
        <strain evidence="5">Houghton</strain>
    </source>
</reference>
<dbReference type="RefSeq" id="XP_013252522.1">
    <property type="nucleotide sequence ID" value="XM_013397068.1"/>
</dbReference>
<reference evidence="5" key="2">
    <citation type="submission" date="2013-10" db="EMBL/GenBank/DDBJ databases">
        <authorList>
            <person name="Aslett M."/>
        </authorList>
    </citation>
    <scope>NUCLEOTIDE SEQUENCE [LARGE SCALE GENOMIC DNA]</scope>
    <source>
        <strain evidence="5">Houghton</strain>
    </source>
</reference>
<dbReference type="VEuPathDB" id="ToxoDB:EAH_00021300"/>
<dbReference type="GO" id="GO:0003723">
    <property type="term" value="F:RNA binding"/>
    <property type="evidence" value="ECO:0007669"/>
    <property type="project" value="UniProtKB-UniRule"/>
</dbReference>